<protein>
    <recommendedName>
        <fullName evidence="2">NADH-ubiquinone oxidoreductase 21kDa subunit N-terminal domain-containing protein</fullName>
    </recommendedName>
</protein>
<dbReference type="PANTHER" id="PTHR34062:SF1">
    <property type="entry name" value="NADH-UBIQUINONE OXIDOREDUCTASE 21KDA SUBUNIT N-TERMINAL DOMAIN-CONTAINING PROTEIN"/>
    <property type="match status" value="1"/>
</dbReference>
<dbReference type="FunCoup" id="C1E082">
    <property type="interactions" value="386"/>
</dbReference>
<keyword evidence="1" id="KW-0472">Membrane</keyword>
<keyword evidence="1" id="KW-1133">Transmembrane helix</keyword>
<evidence type="ECO:0000313" key="4">
    <source>
        <dbReference type="Proteomes" id="UP000002009"/>
    </source>
</evidence>
<proteinExistence type="predicted"/>
<feature type="transmembrane region" description="Helical" evidence="1">
    <location>
        <begin position="56"/>
        <end position="77"/>
    </location>
</feature>
<sequence>MGVIGDNPSYPVVDRAPTFGTVVGNFNATDYRDWATWTAVSFPVGWMSGAMSGPGIRVPAMYASGLIGGLAGFMWAYQSSGGRLMGFLPNEAEVRSAGR</sequence>
<feature type="domain" description="NADH-ubiquinone oxidoreductase 21kDa subunit N-terminal" evidence="2">
    <location>
        <begin position="7"/>
        <end position="88"/>
    </location>
</feature>
<dbReference type="InterPro" id="IPR053229">
    <property type="entry name" value="NADH-Q_oxidrdct_subunit"/>
</dbReference>
<dbReference type="InterPro" id="IPR019721">
    <property type="entry name" value="NADH-UbQ_OxRdtase_su21_N"/>
</dbReference>
<dbReference type="OMA" id="ANPKECA"/>
<name>C1E082_MICCC</name>
<dbReference type="eggNOG" id="ENOG502S1Y3">
    <property type="taxonomic scope" value="Eukaryota"/>
</dbReference>
<accession>C1E082</accession>
<evidence type="ECO:0000256" key="1">
    <source>
        <dbReference type="SAM" id="Phobius"/>
    </source>
</evidence>
<dbReference type="STRING" id="296587.C1E082"/>
<dbReference type="InParanoid" id="C1E082"/>
<dbReference type="Proteomes" id="UP000002009">
    <property type="component" value="Chromosome 2"/>
</dbReference>
<dbReference type="Pfam" id="PF10785">
    <property type="entry name" value="NADH-u_ox-rdase"/>
    <property type="match status" value="1"/>
</dbReference>
<keyword evidence="4" id="KW-1185">Reference proteome</keyword>
<dbReference type="GeneID" id="8241194"/>
<dbReference type="KEGG" id="mis:MICPUN_107779"/>
<dbReference type="OrthoDB" id="196140at2759"/>
<evidence type="ECO:0000313" key="3">
    <source>
        <dbReference type="EMBL" id="ACO60770.1"/>
    </source>
</evidence>
<organism evidence="3 4">
    <name type="scientific">Micromonas commoda (strain RCC299 / NOUM17 / CCMP2709)</name>
    <name type="common">Picoplanktonic green alga</name>
    <dbReference type="NCBI Taxonomy" id="296587"/>
    <lineage>
        <taxon>Eukaryota</taxon>
        <taxon>Viridiplantae</taxon>
        <taxon>Chlorophyta</taxon>
        <taxon>Mamiellophyceae</taxon>
        <taxon>Mamiellales</taxon>
        <taxon>Mamiellaceae</taxon>
        <taxon>Micromonas</taxon>
    </lineage>
</organism>
<dbReference type="EMBL" id="CP001323">
    <property type="protein sequence ID" value="ACO60770.1"/>
    <property type="molecule type" value="Genomic_DNA"/>
</dbReference>
<reference evidence="3 4" key="1">
    <citation type="journal article" date="2009" name="Science">
        <title>Green evolution and dynamic adaptations revealed by genomes of the marine picoeukaryotes Micromonas.</title>
        <authorList>
            <person name="Worden A.Z."/>
            <person name="Lee J.H."/>
            <person name="Mock T."/>
            <person name="Rouze P."/>
            <person name="Simmons M.P."/>
            <person name="Aerts A.L."/>
            <person name="Allen A.E."/>
            <person name="Cuvelier M.L."/>
            <person name="Derelle E."/>
            <person name="Everett M.V."/>
            <person name="Foulon E."/>
            <person name="Grimwood J."/>
            <person name="Gundlach H."/>
            <person name="Henrissat B."/>
            <person name="Napoli C."/>
            <person name="McDonald S.M."/>
            <person name="Parker M.S."/>
            <person name="Rombauts S."/>
            <person name="Salamov A."/>
            <person name="Von Dassow P."/>
            <person name="Badger J.H."/>
            <person name="Coutinho P.M."/>
            <person name="Demir E."/>
            <person name="Dubchak I."/>
            <person name="Gentemann C."/>
            <person name="Eikrem W."/>
            <person name="Gready J.E."/>
            <person name="John U."/>
            <person name="Lanier W."/>
            <person name="Lindquist E.A."/>
            <person name="Lucas S."/>
            <person name="Mayer K.F."/>
            <person name="Moreau H."/>
            <person name="Not F."/>
            <person name="Otillar R."/>
            <person name="Panaud O."/>
            <person name="Pangilinan J."/>
            <person name="Paulsen I."/>
            <person name="Piegu B."/>
            <person name="Poliakov A."/>
            <person name="Robbens S."/>
            <person name="Schmutz J."/>
            <person name="Toulza E."/>
            <person name="Wyss T."/>
            <person name="Zelensky A."/>
            <person name="Zhou K."/>
            <person name="Armbrust E.V."/>
            <person name="Bhattacharya D."/>
            <person name="Goodenough U.W."/>
            <person name="Van de Peer Y."/>
            <person name="Grigoriev I.V."/>
        </authorList>
    </citation>
    <scope>NUCLEOTIDE SEQUENCE [LARGE SCALE GENOMIC DNA]</scope>
    <source>
        <strain evidence="4">RCC299 / NOUM17</strain>
    </source>
</reference>
<dbReference type="RefSeq" id="XP_002499512.1">
    <property type="nucleotide sequence ID" value="XM_002499466.1"/>
</dbReference>
<gene>
    <name evidence="3" type="ORF">MICPUN_107779</name>
</gene>
<dbReference type="PANTHER" id="PTHR34062">
    <property type="entry name" value="OXIDOREDUCTASE 21 KDA SUBUNIT, PUTATIVE (AFU_ORTHOLOGUE AFUA_4G04750)-RELATED"/>
    <property type="match status" value="1"/>
</dbReference>
<keyword evidence="1" id="KW-0812">Transmembrane</keyword>
<dbReference type="AlphaFoldDB" id="C1E082"/>
<evidence type="ECO:0000259" key="2">
    <source>
        <dbReference type="Pfam" id="PF10785"/>
    </source>
</evidence>